<accession>A0A382ZYQ1</accession>
<organism evidence="1">
    <name type="scientific">marine metagenome</name>
    <dbReference type="NCBI Taxonomy" id="408172"/>
    <lineage>
        <taxon>unclassified sequences</taxon>
        <taxon>metagenomes</taxon>
        <taxon>ecological metagenomes</taxon>
    </lineage>
</organism>
<sequence length="92" mass="10353">MKDMKTFLLGLGLGAGICIFSGFDEKGQEGRYQLEAGKVLIYSQETGREASKEYVFKIDTKTGEVYKHVEVKSGRESSDRWVDITGQVVRKK</sequence>
<protein>
    <submittedName>
        <fullName evidence="1">Uncharacterized protein</fullName>
    </submittedName>
</protein>
<dbReference type="AlphaFoldDB" id="A0A382ZYQ1"/>
<name>A0A382ZYQ1_9ZZZZ</name>
<proteinExistence type="predicted"/>
<dbReference type="EMBL" id="UINC01187741">
    <property type="protein sequence ID" value="SVE00614.1"/>
    <property type="molecule type" value="Genomic_DNA"/>
</dbReference>
<reference evidence="1" key="1">
    <citation type="submission" date="2018-05" db="EMBL/GenBank/DDBJ databases">
        <authorList>
            <person name="Lanie J.A."/>
            <person name="Ng W.-L."/>
            <person name="Kazmierczak K.M."/>
            <person name="Andrzejewski T.M."/>
            <person name="Davidsen T.M."/>
            <person name="Wayne K.J."/>
            <person name="Tettelin H."/>
            <person name="Glass J.I."/>
            <person name="Rusch D."/>
            <person name="Podicherti R."/>
            <person name="Tsui H.-C.T."/>
            <person name="Winkler M.E."/>
        </authorList>
    </citation>
    <scope>NUCLEOTIDE SEQUENCE</scope>
</reference>
<evidence type="ECO:0000313" key="1">
    <source>
        <dbReference type="EMBL" id="SVE00614.1"/>
    </source>
</evidence>
<gene>
    <name evidence="1" type="ORF">METZ01_LOCUS453468</name>
</gene>